<dbReference type="Proteomes" id="UP000253141">
    <property type="component" value="Unassembled WGS sequence"/>
</dbReference>
<organism evidence="2 3">
    <name type="scientific">Runella aurantiaca</name>
    <dbReference type="NCBI Taxonomy" id="2282308"/>
    <lineage>
        <taxon>Bacteria</taxon>
        <taxon>Pseudomonadati</taxon>
        <taxon>Bacteroidota</taxon>
        <taxon>Cytophagia</taxon>
        <taxon>Cytophagales</taxon>
        <taxon>Spirosomataceae</taxon>
        <taxon>Runella</taxon>
    </lineage>
</organism>
<evidence type="ECO:0000313" key="2">
    <source>
        <dbReference type="EMBL" id="RDB02251.1"/>
    </source>
</evidence>
<dbReference type="RefSeq" id="WP_114464636.1">
    <property type="nucleotide sequence ID" value="NZ_QPIW01000054.1"/>
</dbReference>
<accession>A0A369HXK3</accession>
<name>A0A369HXK3_9BACT</name>
<comment type="caution">
    <text evidence="2">The sequence shown here is derived from an EMBL/GenBank/DDBJ whole genome shotgun (WGS) entry which is preliminary data.</text>
</comment>
<keyword evidence="1" id="KW-1133">Transmembrane helix</keyword>
<proteinExistence type="predicted"/>
<dbReference type="OrthoDB" id="940374at2"/>
<keyword evidence="1" id="KW-0472">Membrane</keyword>
<sequence>MIFFGNLALLLTLILYFGLASMAGKPIPGGDRGMGHAIALLLLFAGFAIGLIVTTVIILIKGDFEWVSNTASLRNSLIGIGAASLLVMAFYSSMGPGAAPWVVRFIGKNRILWLIPFLLWSEFMMLNASLQAYVPNAVWQWALTSIVFISILCCVLMVGEWLVRIPINIVERGTARKAHNDTRRQEFLAQIERNNPNTEMVLILGFTTKYQDKAVREAALAKIKTNPQWQEYLVDRLQTPWAEEVFRFLADNDVEDKSLFAQPTQAGILMMVEKFKDSMERTHTFHEGQFYWETEAVLKTLEKFKGLGVDYVPAVRKLRKALDTRLKSYQHAAKFRCIPVLDSWLKKNE</sequence>
<keyword evidence="3" id="KW-1185">Reference proteome</keyword>
<feature type="transmembrane region" description="Helical" evidence="1">
    <location>
        <begin position="38"/>
        <end position="60"/>
    </location>
</feature>
<reference evidence="2 3" key="1">
    <citation type="submission" date="2018-07" db="EMBL/GenBank/DDBJ databases">
        <title>Genome analysis of Runella aurantiaca.</title>
        <authorList>
            <person name="Yang X."/>
        </authorList>
    </citation>
    <scope>NUCLEOTIDE SEQUENCE [LARGE SCALE GENOMIC DNA]</scope>
    <source>
        <strain evidence="2 3">YX9</strain>
    </source>
</reference>
<keyword evidence="1" id="KW-0812">Transmembrane</keyword>
<evidence type="ECO:0000313" key="3">
    <source>
        <dbReference type="Proteomes" id="UP000253141"/>
    </source>
</evidence>
<feature type="transmembrane region" description="Helical" evidence="1">
    <location>
        <begin position="142"/>
        <end position="163"/>
    </location>
</feature>
<dbReference type="AlphaFoldDB" id="A0A369HXK3"/>
<gene>
    <name evidence="2" type="ORF">DVG78_29775</name>
</gene>
<evidence type="ECO:0000256" key="1">
    <source>
        <dbReference type="SAM" id="Phobius"/>
    </source>
</evidence>
<dbReference type="EMBL" id="QPIW01000054">
    <property type="protein sequence ID" value="RDB02251.1"/>
    <property type="molecule type" value="Genomic_DNA"/>
</dbReference>
<protein>
    <submittedName>
        <fullName evidence="2">Uncharacterized protein</fullName>
    </submittedName>
</protein>
<feature type="transmembrane region" description="Helical" evidence="1">
    <location>
        <begin position="111"/>
        <end position="130"/>
    </location>
</feature>
<feature type="transmembrane region" description="Helical" evidence="1">
    <location>
        <begin position="72"/>
        <end position="91"/>
    </location>
</feature>